<keyword evidence="2" id="KW-0812">Transmembrane</keyword>
<evidence type="ECO:0000256" key="2">
    <source>
        <dbReference type="SAM" id="Phobius"/>
    </source>
</evidence>
<feature type="region of interest" description="Disordered" evidence="1">
    <location>
        <begin position="28"/>
        <end position="101"/>
    </location>
</feature>
<dbReference type="eggNOG" id="ENOG5030UCA">
    <property type="taxonomic scope" value="Bacteria"/>
</dbReference>
<keyword evidence="5" id="KW-1185">Reference proteome</keyword>
<feature type="compositionally biased region" description="Basic residues" evidence="1">
    <location>
        <begin position="52"/>
        <end position="67"/>
    </location>
</feature>
<keyword evidence="2" id="KW-0472">Membrane</keyword>
<organism evidence="4 5">
    <name type="scientific">Nitrobacter hamburgensis (strain DSM 10229 / NCIMB 13809 / X14)</name>
    <dbReference type="NCBI Taxonomy" id="323097"/>
    <lineage>
        <taxon>Bacteria</taxon>
        <taxon>Pseudomonadati</taxon>
        <taxon>Pseudomonadota</taxon>
        <taxon>Alphaproteobacteria</taxon>
        <taxon>Hyphomicrobiales</taxon>
        <taxon>Nitrobacteraceae</taxon>
        <taxon>Nitrobacter</taxon>
    </lineage>
</organism>
<accession>Q1QK07</accession>
<dbReference type="KEGG" id="nha:Nham_2661"/>
<dbReference type="EMBL" id="CP000319">
    <property type="protein sequence ID" value="ABE63440.1"/>
    <property type="molecule type" value="Genomic_DNA"/>
</dbReference>
<reference evidence="4 5" key="1">
    <citation type="submission" date="2006-03" db="EMBL/GenBank/DDBJ databases">
        <title>Complete sequence of chromosome of Nitrobacter hamburgensis X14.</title>
        <authorList>
            <consortium name="US DOE Joint Genome Institute"/>
            <person name="Copeland A."/>
            <person name="Lucas S."/>
            <person name="Lapidus A."/>
            <person name="Barry K."/>
            <person name="Detter J.C."/>
            <person name="Glavina del Rio T."/>
            <person name="Hammon N."/>
            <person name="Israni S."/>
            <person name="Dalin E."/>
            <person name="Tice H."/>
            <person name="Pitluck S."/>
            <person name="Chain P."/>
            <person name="Malfatti S."/>
            <person name="Shin M."/>
            <person name="Vergez L."/>
            <person name="Schmutz J."/>
            <person name="Larimer F."/>
            <person name="Land M."/>
            <person name="Hauser L."/>
            <person name="Kyrpides N."/>
            <person name="Ivanova N."/>
            <person name="Ward B."/>
            <person name="Arp D."/>
            <person name="Klotz M."/>
            <person name="Stein L."/>
            <person name="O'Mullan G."/>
            <person name="Starkenburg S."/>
            <person name="Sayavedra L."/>
            <person name="Poret-Peterson A.T."/>
            <person name="Gentry M.E."/>
            <person name="Bruce D."/>
            <person name="Richardson P."/>
        </authorList>
    </citation>
    <scope>NUCLEOTIDE SEQUENCE [LARGE SCALE GENOMIC DNA]</scope>
    <source>
        <strain evidence="5">DSM 10229 / NCIMB 13809 / X14</strain>
    </source>
</reference>
<feature type="region of interest" description="Disordered" evidence="1">
    <location>
        <begin position="137"/>
        <end position="157"/>
    </location>
</feature>
<dbReference type="RefSeq" id="WP_011511106.1">
    <property type="nucleotide sequence ID" value="NC_007964.1"/>
</dbReference>
<protein>
    <submittedName>
        <fullName evidence="4">Uncharacterized protein</fullName>
    </submittedName>
</protein>
<dbReference type="Proteomes" id="UP000001953">
    <property type="component" value="Chromosome"/>
</dbReference>
<dbReference type="STRING" id="323097.Nham_2661"/>
<dbReference type="OrthoDB" id="8141590at2"/>
<feature type="compositionally biased region" description="Polar residues" evidence="1">
    <location>
        <begin position="137"/>
        <end position="156"/>
    </location>
</feature>
<evidence type="ECO:0000313" key="4">
    <source>
        <dbReference type="EMBL" id="ABE63440.1"/>
    </source>
</evidence>
<feature type="signal peptide" evidence="3">
    <location>
        <begin position="1"/>
        <end position="27"/>
    </location>
</feature>
<dbReference type="AlphaFoldDB" id="Q1QK07"/>
<keyword evidence="3" id="KW-0732">Signal</keyword>
<evidence type="ECO:0000256" key="1">
    <source>
        <dbReference type="SAM" id="MobiDB-lite"/>
    </source>
</evidence>
<proteinExistence type="predicted"/>
<keyword evidence="2" id="KW-1133">Transmembrane helix</keyword>
<sequence length="238" mass="24471">MNIRASGRSALIIAAGLWLGFAGPMRATDSAAEPAGTAAENGRAPVNPGTVTKHRPHKRHVSHARKPAKPEAKADTKAHETAHETTASAAQDSDKQIPLPPTIANANAKAEMPGTTEDLSKQDLPKTEASALASNAGQMLSGNQGDPGQQTDSAPSTAEIVSPDEFNEIDRALADDKQAAPHLALASIDTAASTSNADTGQAAANDGSAWNQTSLIGKIFIAFGGLLMFGSAARMFMA</sequence>
<gene>
    <name evidence="4" type="ordered locus">Nham_2661</name>
</gene>
<feature type="compositionally biased region" description="Basic and acidic residues" evidence="1">
    <location>
        <begin position="68"/>
        <end position="83"/>
    </location>
</feature>
<feature type="chain" id="PRO_5004195913" evidence="3">
    <location>
        <begin position="28"/>
        <end position="238"/>
    </location>
</feature>
<feature type="transmembrane region" description="Helical" evidence="2">
    <location>
        <begin position="215"/>
        <end position="237"/>
    </location>
</feature>
<evidence type="ECO:0000256" key="3">
    <source>
        <dbReference type="SAM" id="SignalP"/>
    </source>
</evidence>
<evidence type="ECO:0000313" key="5">
    <source>
        <dbReference type="Proteomes" id="UP000001953"/>
    </source>
</evidence>
<dbReference type="HOGENOM" id="CLU_084461_0_0_5"/>
<name>Q1QK07_NITHX</name>